<keyword evidence="2" id="KW-1185">Reference proteome</keyword>
<organism evidence="1 2">
    <name type="scientific">Magnetospirillum molischianum DSM 120</name>
    <dbReference type="NCBI Taxonomy" id="1150626"/>
    <lineage>
        <taxon>Bacteria</taxon>
        <taxon>Pseudomonadati</taxon>
        <taxon>Pseudomonadota</taxon>
        <taxon>Alphaproteobacteria</taxon>
        <taxon>Rhodospirillales</taxon>
        <taxon>Rhodospirillaceae</taxon>
        <taxon>Magnetospirillum</taxon>
    </lineage>
</organism>
<gene>
    <name evidence="1" type="ORF">PHAMO_210159</name>
</gene>
<dbReference type="EMBL" id="CAHP01000014">
    <property type="protein sequence ID" value="CCG40648.1"/>
    <property type="molecule type" value="Genomic_DNA"/>
</dbReference>
<protein>
    <submittedName>
        <fullName evidence="1">Uncharacterized protein</fullName>
    </submittedName>
</protein>
<dbReference type="CDD" id="cd12914">
    <property type="entry name" value="PDC1_DGC_like"/>
    <property type="match status" value="1"/>
</dbReference>
<comment type="caution">
    <text evidence="1">The sequence shown here is derived from an EMBL/GenBank/DDBJ whole genome shotgun (WGS) entry which is preliminary data.</text>
</comment>
<name>H8FQL0_MAGML</name>
<reference evidence="1 2" key="1">
    <citation type="journal article" date="2012" name="J. Bacteriol.">
        <title>Draft Genome Sequence of the Purple Photosynthetic Bacterium Phaeospirillum molischianum DSM120, a Particularly Versatile Bacterium.</title>
        <authorList>
            <person name="Duquesne K."/>
            <person name="Prima V."/>
            <person name="Ji B."/>
            <person name="Rouy Z."/>
            <person name="Medigue C."/>
            <person name="Talla E."/>
            <person name="Sturgis J.N."/>
        </authorList>
    </citation>
    <scope>NUCLEOTIDE SEQUENCE [LARGE SCALE GENOMIC DNA]</scope>
    <source>
        <strain evidence="2">DSM120</strain>
    </source>
</reference>
<dbReference type="eggNOG" id="COG0840">
    <property type="taxonomic scope" value="Bacteria"/>
</dbReference>
<dbReference type="Proteomes" id="UP000004169">
    <property type="component" value="Unassembled WGS sequence"/>
</dbReference>
<evidence type="ECO:0000313" key="1">
    <source>
        <dbReference type="EMBL" id="CCG40648.1"/>
    </source>
</evidence>
<evidence type="ECO:0000313" key="2">
    <source>
        <dbReference type="Proteomes" id="UP000004169"/>
    </source>
</evidence>
<sequence length="278" mass="30317">MKDQDVPINLTADTGSIRNSHLVLTHSVAEQHLLGERLRCLAQGMVDLLDSTLSSRADDVRRWAAEPVLLDCLSHPATPAAARRLERIVADRTVYLDLWIVNADGIIVATGCSGRQPGIVGSDVSTHSWFREAIACRAGAYTVSDIADTTRFGDITTLPFAAPIYAPGTTTEPRGVIALFFDWQTQSETLLHRVRQRCGGTTARCLLLDRTHRVIAASDRHDPAETVPLPHSPAATGWYLDSDGIMIGYARSTSHPGFPGLNWCGVIAQRPHGDNRIH</sequence>
<dbReference type="Gene3D" id="3.30.450.20">
    <property type="entry name" value="PAS domain"/>
    <property type="match status" value="1"/>
</dbReference>
<accession>H8FQL0</accession>
<dbReference type="STRING" id="1150626.PHAMO_210159"/>
<dbReference type="OrthoDB" id="7357282at2"/>
<dbReference type="AlphaFoldDB" id="H8FQL0"/>
<dbReference type="RefSeq" id="WP_002727083.1">
    <property type="nucleotide sequence ID" value="NZ_CAHP01000014.1"/>
</dbReference>
<proteinExistence type="predicted"/>